<reference evidence="2 3" key="1">
    <citation type="journal article" date="2015" name="Genome Announc.">
        <title>Complete Genome Sequence of Citrobacter freundii Myophage Moon.</title>
        <authorList>
            <person name="Edwards G.B."/>
            <person name="Luna A.J."/>
            <person name="Hernandez A.C."/>
            <person name="Kuty Everett G.F."/>
        </authorList>
    </citation>
    <scope>NUCLEOTIDE SEQUENCE [LARGE SCALE GENOMIC DNA]</scope>
</reference>
<dbReference type="InterPro" id="IPR011083">
    <property type="entry name" value="Phage_tail_collar_dom"/>
</dbReference>
<name>A0A0A0YPA1_9CAUD</name>
<dbReference type="InterPro" id="IPR037053">
    <property type="entry name" value="Phage_tail_collar_dom_sf"/>
</dbReference>
<dbReference type="EMBL" id="KM236240">
    <property type="protein sequence ID" value="AIX12149.1"/>
    <property type="molecule type" value="Genomic_DNA"/>
</dbReference>
<dbReference type="Proteomes" id="UP000030323">
    <property type="component" value="Segment"/>
</dbReference>
<dbReference type="RefSeq" id="YP_009146611.1">
    <property type="nucleotide sequence ID" value="NC_027331.1"/>
</dbReference>
<dbReference type="Pfam" id="PF07484">
    <property type="entry name" value="Collar"/>
    <property type="match status" value="1"/>
</dbReference>
<keyword evidence="3" id="KW-1185">Reference proteome</keyword>
<accession>A0A0A0YPA1</accession>
<evidence type="ECO:0000313" key="2">
    <source>
        <dbReference type="EMBL" id="AIX12149.1"/>
    </source>
</evidence>
<dbReference type="SUPFAM" id="SSF88874">
    <property type="entry name" value="Receptor-binding domain of short tail fibre protein gp12"/>
    <property type="match status" value="1"/>
</dbReference>
<protein>
    <submittedName>
        <fullName evidence="2">Short tail fiber</fullName>
    </submittedName>
</protein>
<evidence type="ECO:0000259" key="1">
    <source>
        <dbReference type="Pfam" id="PF07484"/>
    </source>
</evidence>
<proteinExistence type="predicted"/>
<dbReference type="Gene3D" id="3.90.1340.10">
    <property type="entry name" value="Phage tail collar domain"/>
    <property type="match status" value="1"/>
</dbReference>
<gene>
    <name evidence="2" type="ORF">CPT_Moon178</name>
</gene>
<sequence>MNNTNKHISDEAIYVRFDPTGTNFGADVKDVQSALGLLSPDAVLGTPLATETVPGKIRIGTQEEVDNGVLGDVVVTPKTLEVRLQRPQATTDVFGVTRFATNDEALTGLATDRTIVTSALKYVFDWTFTNRLAKETETGVIKLSTTPAAQAGVDDTTAMTPLKTKQAIAAATALIPSYGPATESAQGVVRLATLAQLRDPNIREGYSVSPFTLNQWQATEANIGAIKLASQANMDNSVANTAVTPAKFNSQRATTGRVGTTILADTIGDGSKALSGNARVLASDRVAVSSGGVYENNTNPNSKYITRDNLSSYMPVGAVIMTAFNSDHGNLFICNGRWLAVNDFRELFNRIGYTYGGNGSTHFAIPDARGVAVRGFDGGRGLDAGRGFGSYQEDTMQPITANWTMDDQAVTSNYPPSGACWADGWGSINYDAGSKDNVWRAFRMHFDSSRVARTSHETRMKNIAFNYAICVR</sequence>
<dbReference type="KEGG" id="vg:24721777"/>
<dbReference type="GeneID" id="24721777"/>
<feature type="domain" description="Phage tail collar" evidence="1">
    <location>
        <begin position="317"/>
        <end position="371"/>
    </location>
</feature>
<organism evidence="2 3">
    <name type="scientific">Citrobacter phage Moon</name>
    <dbReference type="NCBI Taxonomy" id="1540095"/>
    <lineage>
        <taxon>Viruses</taxon>
        <taxon>Duplodnaviria</taxon>
        <taxon>Heunggongvirae</taxon>
        <taxon>Uroviricota</taxon>
        <taxon>Caudoviricetes</taxon>
        <taxon>Pantevenvirales</taxon>
        <taxon>Straboviridae</taxon>
        <taxon>Tevenvirinae</taxon>
        <taxon>Moonvirus</taxon>
        <taxon>Moonvirus moon</taxon>
    </lineage>
</organism>
<evidence type="ECO:0000313" key="3">
    <source>
        <dbReference type="Proteomes" id="UP000030323"/>
    </source>
</evidence>